<evidence type="ECO:0000256" key="7">
    <source>
        <dbReference type="SAM" id="Phobius"/>
    </source>
</evidence>
<keyword evidence="6 7" id="KW-0472">Membrane</keyword>
<dbReference type="PANTHER" id="PTHR30065:SF1">
    <property type="entry name" value="SURFACE PRESENTATION OF ANTIGENS PROTEIN SPAR"/>
    <property type="match status" value="1"/>
</dbReference>
<evidence type="ECO:0000256" key="5">
    <source>
        <dbReference type="ARBA" id="ARBA00022989"/>
    </source>
</evidence>
<feature type="transmembrane region" description="Helical" evidence="7">
    <location>
        <begin position="116"/>
        <end position="135"/>
    </location>
</feature>
<evidence type="ECO:0000256" key="2">
    <source>
        <dbReference type="ARBA" id="ARBA00009772"/>
    </source>
</evidence>
<evidence type="ECO:0000313" key="9">
    <source>
        <dbReference type="Proteomes" id="UP001300871"/>
    </source>
</evidence>
<dbReference type="RefSeq" id="WP_257606968.1">
    <property type="nucleotide sequence ID" value="NZ_JANKAG010000005.1"/>
</dbReference>
<gene>
    <name evidence="8" type="ORF">PM006_00030</name>
</gene>
<protein>
    <submittedName>
        <fullName evidence="8">Flagellar biosynthetic protein FliR</fullName>
    </submittedName>
</protein>
<evidence type="ECO:0000256" key="6">
    <source>
        <dbReference type="ARBA" id="ARBA00023136"/>
    </source>
</evidence>
<feature type="transmembrane region" description="Helical" evidence="7">
    <location>
        <begin position="208"/>
        <end position="230"/>
    </location>
</feature>
<comment type="caution">
    <text evidence="8">The sequence shown here is derived from an EMBL/GenBank/DDBJ whole genome shotgun (WGS) entry which is preliminary data.</text>
</comment>
<keyword evidence="4 7" id="KW-0812">Transmembrane</keyword>
<feature type="transmembrane region" description="Helical" evidence="7">
    <location>
        <begin position="6"/>
        <end position="24"/>
    </location>
</feature>
<feature type="transmembrane region" description="Helical" evidence="7">
    <location>
        <begin position="141"/>
        <end position="161"/>
    </location>
</feature>
<evidence type="ECO:0000256" key="3">
    <source>
        <dbReference type="ARBA" id="ARBA00022475"/>
    </source>
</evidence>
<evidence type="ECO:0000256" key="1">
    <source>
        <dbReference type="ARBA" id="ARBA00004651"/>
    </source>
</evidence>
<feature type="transmembrane region" description="Helical" evidence="7">
    <location>
        <begin position="168"/>
        <end position="188"/>
    </location>
</feature>
<keyword evidence="8" id="KW-0282">Flagellum</keyword>
<evidence type="ECO:0000256" key="4">
    <source>
        <dbReference type="ARBA" id="ARBA00022692"/>
    </source>
</evidence>
<dbReference type="GO" id="GO:0005886">
    <property type="term" value="C:plasma membrane"/>
    <property type="evidence" value="ECO:0007669"/>
    <property type="project" value="UniProtKB-SubCell"/>
</dbReference>
<name>A0AAW6AQ22_CLOSY</name>
<dbReference type="EMBL" id="JAQLGM010000001">
    <property type="protein sequence ID" value="MDB1998596.1"/>
    <property type="molecule type" value="Genomic_DNA"/>
</dbReference>
<keyword evidence="5 7" id="KW-1133">Transmembrane helix</keyword>
<accession>A0AAW6AQ22</accession>
<proteinExistence type="inferred from homology"/>
<keyword evidence="3" id="KW-1003">Cell membrane</keyword>
<reference evidence="8" key="1">
    <citation type="submission" date="2023-01" db="EMBL/GenBank/DDBJ databases">
        <title>Human gut microbiome strain richness.</title>
        <authorList>
            <person name="Chen-Liaw A."/>
        </authorList>
    </citation>
    <scope>NUCLEOTIDE SEQUENCE</scope>
    <source>
        <strain evidence="8">B1_m1001713B170214d0_201011</strain>
    </source>
</reference>
<evidence type="ECO:0000313" key="8">
    <source>
        <dbReference type="EMBL" id="MDB1998596.1"/>
    </source>
</evidence>
<comment type="similarity">
    <text evidence="2">Belongs to the FliR/MopE/SpaR family.</text>
</comment>
<keyword evidence="8" id="KW-0969">Cilium</keyword>
<dbReference type="AlphaFoldDB" id="A0AAW6AQ22"/>
<dbReference type="PANTHER" id="PTHR30065">
    <property type="entry name" value="FLAGELLAR BIOSYNTHETIC PROTEIN FLIR"/>
    <property type="match status" value="1"/>
</dbReference>
<feature type="transmembrane region" description="Helical" evidence="7">
    <location>
        <begin position="74"/>
        <end position="95"/>
    </location>
</feature>
<dbReference type="PRINTS" id="PR00953">
    <property type="entry name" value="TYPE3IMRPROT"/>
</dbReference>
<dbReference type="InterPro" id="IPR002010">
    <property type="entry name" value="T3SS_IM_R"/>
</dbReference>
<dbReference type="GO" id="GO:0006605">
    <property type="term" value="P:protein targeting"/>
    <property type="evidence" value="ECO:0007669"/>
    <property type="project" value="InterPro"/>
</dbReference>
<comment type="subcellular location">
    <subcellularLocation>
        <location evidence="1">Cell membrane</location>
        <topology evidence="1">Multi-pass membrane protein</topology>
    </subcellularLocation>
</comment>
<organism evidence="8 9">
    <name type="scientific">Clostridium symbiosum</name>
    <name type="common">Bacteroides symbiosus</name>
    <dbReference type="NCBI Taxonomy" id="1512"/>
    <lineage>
        <taxon>Bacteria</taxon>
        <taxon>Bacillati</taxon>
        <taxon>Bacillota</taxon>
        <taxon>Clostridia</taxon>
        <taxon>Lachnospirales</taxon>
        <taxon>Lachnospiraceae</taxon>
        <taxon>Otoolea</taxon>
    </lineage>
</organism>
<sequence>MDTLLGYLDVFLLVFVRMGALLFMNPVFSRKNVPMMARAGLVFSVSLLLAPLQDGSAVSSLGPLDFVLAMIRELGLGLLMGMVFQIYYYMLYVAGDLMDTVFGLSMAKVMDPVSSVQASIWGQMLNMLFVLYFFATGSHLLMIRLFAYSYEAVPVGAYSFLFPRVASYLLTLFHSAFILAAKLALPFAAAEFVVEAAMGILMKLIPQIHVFVINLQTKIMAGILLMILFAQPMGEFIDRYVVSLMDEMQKVLTLF</sequence>
<dbReference type="Proteomes" id="UP001300871">
    <property type="component" value="Unassembled WGS sequence"/>
</dbReference>
<keyword evidence="8" id="KW-0966">Cell projection</keyword>
<dbReference type="Pfam" id="PF01311">
    <property type="entry name" value="Bac_export_1"/>
    <property type="match status" value="1"/>
</dbReference>